<evidence type="ECO:0000256" key="1">
    <source>
        <dbReference type="SAM" id="MobiDB-lite"/>
    </source>
</evidence>
<accession>A0A0X3TM14</accession>
<sequence>MRYAVLISLGLLAGCEAVQTSASRQPDEEDRPQEAAVEEVAEQEAKPAQTAVIVDPGWEGAKRTIAGLGDPTKPGRWMETPLVKTEMNGRIVVRKTGAQAYVALVPAPGAAGAGSRLSFDAMKALLVPLDELVELDVYSN</sequence>
<evidence type="ECO:0008006" key="4">
    <source>
        <dbReference type="Google" id="ProtNLM"/>
    </source>
</evidence>
<dbReference type="AlphaFoldDB" id="A0A0X3TM14"/>
<comment type="caution">
    <text evidence="2">The sequence shown here is derived from an EMBL/GenBank/DDBJ whole genome shotgun (WGS) entry which is preliminary data.</text>
</comment>
<feature type="compositionally biased region" description="Acidic residues" evidence="1">
    <location>
        <begin position="27"/>
        <end position="42"/>
    </location>
</feature>
<dbReference type="Proteomes" id="UP000053791">
    <property type="component" value="Unassembled WGS sequence"/>
</dbReference>
<organism evidence="2 3">
    <name type="scientific">Ruegeria marisrubri</name>
    <dbReference type="NCBI Taxonomy" id="1685379"/>
    <lineage>
        <taxon>Bacteria</taxon>
        <taxon>Pseudomonadati</taxon>
        <taxon>Pseudomonadota</taxon>
        <taxon>Alphaproteobacteria</taxon>
        <taxon>Rhodobacterales</taxon>
        <taxon>Roseobacteraceae</taxon>
        <taxon>Ruegeria</taxon>
    </lineage>
</organism>
<evidence type="ECO:0000313" key="2">
    <source>
        <dbReference type="EMBL" id="KUJ76788.1"/>
    </source>
</evidence>
<evidence type="ECO:0000313" key="3">
    <source>
        <dbReference type="Proteomes" id="UP000053791"/>
    </source>
</evidence>
<dbReference type="STRING" id="1685379.AVO45_09800"/>
<proteinExistence type="predicted"/>
<dbReference type="PROSITE" id="PS51257">
    <property type="entry name" value="PROKAR_LIPOPROTEIN"/>
    <property type="match status" value="1"/>
</dbReference>
<dbReference type="EMBL" id="LQBQ01000034">
    <property type="protein sequence ID" value="KUJ76788.1"/>
    <property type="molecule type" value="Genomic_DNA"/>
</dbReference>
<gene>
    <name evidence="2" type="ORF">AVO45_09800</name>
</gene>
<dbReference type="RefSeq" id="WP_068347545.1">
    <property type="nucleotide sequence ID" value="NZ_LQBQ01000034.1"/>
</dbReference>
<reference evidence="3" key="1">
    <citation type="submission" date="2015-12" db="EMBL/GenBank/DDBJ databases">
        <authorList>
            <person name="Zhang G."/>
            <person name="Stingl U."/>
        </authorList>
    </citation>
    <scope>NUCLEOTIDE SEQUENCE [LARGE SCALE GENOMIC DNA]</scope>
    <source>
        <strain evidence="3">ZGT118</strain>
    </source>
</reference>
<dbReference type="OrthoDB" id="7871639at2"/>
<keyword evidence="3" id="KW-1185">Reference proteome</keyword>
<name>A0A0X3TM14_9RHOB</name>
<feature type="region of interest" description="Disordered" evidence="1">
    <location>
        <begin position="20"/>
        <end position="46"/>
    </location>
</feature>
<protein>
    <recommendedName>
        <fullName evidence="4">D-galactarate dehydratase</fullName>
    </recommendedName>
</protein>